<feature type="compositionally biased region" description="Basic and acidic residues" evidence="11">
    <location>
        <begin position="212"/>
        <end position="226"/>
    </location>
</feature>
<keyword evidence="14" id="KW-1185">Reference proteome</keyword>
<evidence type="ECO:0000256" key="4">
    <source>
        <dbReference type="ARBA" id="ARBA00022833"/>
    </source>
</evidence>
<dbReference type="Pfam" id="PF13894">
    <property type="entry name" value="zf-C2H2_4"/>
    <property type="match status" value="1"/>
</dbReference>
<feature type="compositionally biased region" description="Basic and acidic residues" evidence="11">
    <location>
        <begin position="176"/>
        <end position="200"/>
    </location>
</feature>
<dbReference type="GO" id="GO:0000981">
    <property type="term" value="F:DNA-binding transcription factor activity, RNA polymerase II-specific"/>
    <property type="evidence" value="ECO:0007669"/>
    <property type="project" value="TreeGrafter"/>
</dbReference>
<dbReference type="GO" id="GO:0045893">
    <property type="term" value="P:positive regulation of DNA-templated transcription"/>
    <property type="evidence" value="ECO:0007669"/>
    <property type="project" value="UniProtKB-ARBA"/>
</dbReference>
<dbReference type="PROSITE" id="PS50157">
    <property type="entry name" value="ZINC_FINGER_C2H2_2"/>
    <property type="match status" value="3"/>
</dbReference>
<keyword evidence="4" id="KW-0862">Zinc</keyword>
<dbReference type="GO" id="GO:0005694">
    <property type="term" value="C:chromosome"/>
    <property type="evidence" value="ECO:0007669"/>
    <property type="project" value="UniProtKB-ARBA"/>
</dbReference>
<dbReference type="InterPro" id="IPR013087">
    <property type="entry name" value="Znf_C2H2_type"/>
</dbReference>
<evidence type="ECO:0000256" key="6">
    <source>
        <dbReference type="ARBA" id="ARBA00023125"/>
    </source>
</evidence>
<dbReference type="PANTHER" id="PTHR23235">
    <property type="entry name" value="KRUEPPEL-LIKE TRANSCRIPTION FACTOR"/>
    <property type="match status" value="1"/>
</dbReference>
<dbReference type="AlphaFoldDB" id="A0AAD5B7C4"/>
<evidence type="ECO:0000256" key="3">
    <source>
        <dbReference type="ARBA" id="ARBA00022771"/>
    </source>
</evidence>
<feature type="coiled-coil region" evidence="10">
    <location>
        <begin position="128"/>
        <end position="162"/>
    </location>
</feature>
<dbReference type="Pfam" id="PF00096">
    <property type="entry name" value="zf-C2H2"/>
    <property type="match status" value="2"/>
</dbReference>
<dbReference type="SMART" id="SM00355">
    <property type="entry name" value="ZnF_C2H2"/>
    <property type="match status" value="3"/>
</dbReference>
<evidence type="ECO:0000313" key="14">
    <source>
        <dbReference type="Proteomes" id="UP001205998"/>
    </source>
</evidence>
<accession>A0AAD5B7C4</accession>
<comment type="caution">
    <text evidence="13">The sequence shown here is derived from an EMBL/GenBank/DDBJ whole genome shotgun (WGS) entry which is preliminary data.</text>
</comment>
<gene>
    <name evidence="13" type="ORF">C0J50_2413</name>
</gene>
<protein>
    <submittedName>
        <fullName evidence="13">Zinc finger protein 771</fullName>
    </submittedName>
</protein>
<organism evidence="13 14">
    <name type="scientific">Silurus asotus</name>
    <name type="common">Amur catfish</name>
    <name type="synonym">Parasilurus asotus</name>
    <dbReference type="NCBI Taxonomy" id="30991"/>
    <lineage>
        <taxon>Eukaryota</taxon>
        <taxon>Metazoa</taxon>
        <taxon>Chordata</taxon>
        <taxon>Craniata</taxon>
        <taxon>Vertebrata</taxon>
        <taxon>Euteleostomi</taxon>
        <taxon>Actinopterygii</taxon>
        <taxon>Neopterygii</taxon>
        <taxon>Teleostei</taxon>
        <taxon>Ostariophysi</taxon>
        <taxon>Siluriformes</taxon>
        <taxon>Siluridae</taxon>
        <taxon>Silurus</taxon>
    </lineage>
</organism>
<evidence type="ECO:0000256" key="10">
    <source>
        <dbReference type="SAM" id="Coils"/>
    </source>
</evidence>
<dbReference type="GO" id="GO:0000978">
    <property type="term" value="F:RNA polymerase II cis-regulatory region sequence-specific DNA binding"/>
    <property type="evidence" value="ECO:0007669"/>
    <property type="project" value="TreeGrafter"/>
</dbReference>
<dbReference type="GO" id="GO:0008270">
    <property type="term" value="F:zinc ion binding"/>
    <property type="evidence" value="ECO:0007669"/>
    <property type="project" value="UniProtKB-KW"/>
</dbReference>
<dbReference type="FunFam" id="3.30.160.60:FF:001732">
    <property type="entry name" value="Zgc:162936"/>
    <property type="match status" value="1"/>
</dbReference>
<keyword evidence="8" id="KW-0539">Nucleus</keyword>
<keyword evidence="5" id="KW-0805">Transcription regulation</keyword>
<proteinExistence type="predicted"/>
<dbReference type="SUPFAM" id="SSF57667">
    <property type="entry name" value="beta-beta-alpha zinc fingers"/>
    <property type="match status" value="2"/>
</dbReference>
<sequence>MLKTPFGYFDAPNPFRLLRYSKPLSGTLMLKTLSGTLMLKTLSGTLMLKTPFGYFDAQNPFRILIGCVGGGRDDFSLAERPVSQRSADCWCKVNSELKMTQMDVLVTNVAELLATAVHEVLRLMGQAVSEYRDESSRIRQENQKLQRTLEELQMRLRITDAVQQVSSSVAAEEPLYESHHGQVSDREQAVMEENVERDSYELSFEEEEEEEKPSALHLRAETRQVNEEVPSPCDFSYKRTRSLSSSRSRSASPDVRGVPGIPNLIKTESKSEFPECSLSEQRENTILHLPCYPAHANPAHVSWDPSGPPDDCIHSENATDSVSPLGVTTRRESSHTCHVCGKSFATASSLGAHFVCHSGERPFACERCQFRFSRLADLKKHERIHTGEKPYNCVLCGRRFNRTENLRRHLKKVHHGALLY</sequence>
<dbReference type="Gene3D" id="3.30.160.60">
    <property type="entry name" value="Classic Zinc Finger"/>
    <property type="match status" value="3"/>
</dbReference>
<name>A0AAD5B7C4_SILAS</name>
<keyword evidence="6" id="KW-0238">DNA-binding</keyword>
<evidence type="ECO:0000256" key="7">
    <source>
        <dbReference type="ARBA" id="ARBA00023163"/>
    </source>
</evidence>
<evidence type="ECO:0000256" key="9">
    <source>
        <dbReference type="PROSITE-ProRule" id="PRU00042"/>
    </source>
</evidence>
<keyword evidence="7" id="KW-0804">Transcription</keyword>
<dbReference type="Proteomes" id="UP001205998">
    <property type="component" value="Unassembled WGS sequence"/>
</dbReference>
<reference evidence="13" key="1">
    <citation type="submission" date="2018-07" db="EMBL/GenBank/DDBJ databases">
        <title>Comparative genomics of catfishes provides insights into carnivory and benthic adaptation.</title>
        <authorList>
            <person name="Zhang Y."/>
            <person name="Wang D."/>
            <person name="Peng Z."/>
            <person name="Zheng S."/>
            <person name="Shao F."/>
            <person name="Tao W."/>
        </authorList>
    </citation>
    <scope>NUCLEOTIDE SEQUENCE</scope>
    <source>
        <strain evidence="13">Chongqing</strain>
    </source>
</reference>
<keyword evidence="10" id="KW-0175">Coiled coil</keyword>
<evidence type="ECO:0000256" key="1">
    <source>
        <dbReference type="ARBA" id="ARBA00022723"/>
    </source>
</evidence>
<keyword evidence="1" id="KW-0479">Metal-binding</keyword>
<feature type="region of interest" description="Disordered" evidence="11">
    <location>
        <begin position="170"/>
        <end position="263"/>
    </location>
</feature>
<evidence type="ECO:0000256" key="8">
    <source>
        <dbReference type="ARBA" id="ARBA00023242"/>
    </source>
</evidence>
<dbReference type="PROSITE" id="PS00028">
    <property type="entry name" value="ZINC_FINGER_C2H2_1"/>
    <property type="match status" value="3"/>
</dbReference>
<evidence type="ECO:0000256" key="11">
    <source>
        <dbReference type="SAM" id="MobiDB-lite"/>
    </source>
</evidence>
<dbReference type="InterPro" id="IPR036236">
    <property type="entry name" value="Znf_C2H2_sf"/>
</dbReference>
<dbReference type="PANTHER" id="PTHR23235:SF120">
    <property type="entry name" value="KRUPPEL-LIKE FACTOR 15"/>
    <property type="match status" value="1"/>
</dbReference>
<feature type="domain" description="C2H2-type" evidence="12">
    <location>
        <begin position="363"/>
        <end position="390"/>
    </location>
</feature>
<evidence type="ECO:0000256" key="2">
    <source>
        <dbReference type="ARBA" id="ARBA00022737"/>
    </source>
</evidence>
<feature type="domain" description="C2H2-type" evidence="12">
    <location>
        <begin position="335"/>
        <end position="362"/>
    </location>
</feature>
<feature type="compositionally biased region" description="Low complexity" evidence="11">
    <location>
        <begin position="242"/>
        <end position="256"/>
    </location>
</feature>
<feature type="domain" description="C2H2-type" evidence="12">
    <location>
        <begin position="391"/>
        <end position="416"/>
    </location>
</feature>
<keyword evidence="2" id="KW-0677">Repeat</keyword>
<keyword evidence="3 9" id="KW-0863">Zinc-finger</keyword>
<evidence type="ECO:0000313" key="13">
    <source>
        <dbReference type="EMBL" id="KAI5629481.1"/>
    </source>
</evidence>
<evidence type="ECO:0000256" key="5">
    <source>
        <dbReference type="ARBA" id="ARBA00023015"/>
    </source>
</evidence>
<dbReference type="FunFam" id="3.30.160.60:FF:001485">
    <property type="entry name" value="Krueppel-related zinc finger protein"/>
    <property type="match status" value="1"/>
</dbReference>
<evidence type="ECO:0000259" key="12">
    <source>
        <dbReference type="PROSITE" id="PS50157"/>
    </source>
</evidence>
<dbReference type="EMBL" id="MU535751">
    <property type="protein sequence ID" value="KAI5629481.1"/>
    <property type="molecule type" value="Genomic_DNA"/>
</dbReference>